<evidence type="ECO:0000313" key="2">
    <source>
        <dbReference type="Proteomes" id="UP000887578"/>
    </source>
</evidence>
<reference evidence="3" key="1">
    <citation type="submission" date="2022-11" db="UniProtKB">
        <authorList>
            <consortium name="WormBaseParasite"/>
        </authorList>
    </citation>
    <scope>IDENTIFICATION</scope>
</reference>
<feature type="compositionally biased region" description="Basic and acidic residues" evidence="1">
    <location>
        <begin position="110"/>
        <end position="126"/>
    </location>
</feature>
<sequence>MEEEKTAAAAEGIRGIPEVDVPPEFESDEDFPIEEGAGENNSNENSSGGHLLEESANSLNIQQRSETRQNRNLKTGSASSERPFSGKLSTQLSTADVIEAGETLDDFEEQERQIQKELETSQDERYYSSSVQNRQDDFITDQDIPMDEEYDSDYPDGRFRIPLKETKF</sequence>
<name>A0A914Q8D0_9BILA</name>
<evidence type="ECO:0000256" key="1">
    <source>
        <dbReference type="SAM" id="MobiDB-lite"/>
    </source>
</evidence>
<dbReference type="AlphaFoldDB" id="A0A914Q8D0"/>
<proteinExistence type="predicted"/>
<evidence type="ECO:0000313" key="3">
    <source>
        <dbReference type="WBParaSite" id="PDA_v2.g2734.t1"/>
    </source>
</evidence>
<dbReference type="Proteomes" id="UP000887578">
    <property type="component" value="Unplaced"/>
</dbReference>
<keyword evidence="2" id="KW-1185">Reference proteome</keyword>
<feature type="compositionally biased region" description="Acidic residues" evidence="1">
    <location>
        <begin position="21"/>
        <end position="37"/>
    </location>
</feature>
<feature type="compositionally biased region" description="Acidic residues" evidence="1">
    <location>
        <begin position="138"/>
        <end position="154"/>
    </location>
</feature>
<protein>
    <submittedName>
        <fullName evidence="3">Uncharacterized protein</fullName>
    </submittedName>
</protein>
<feature type="compositionally biased region" description="Polar residues" evidence="1">
    <location>
        <begin position="55"/>
        <end position="94"/>
    </location>
</feature>
<dbReference type="WBParaSite" id="PDA_v2.g2734.t1">
    <property type="protein sequence ID" value="PDA_v2.g2734.t1"/>
    <property type="gene ID" value="PDA_v2.g2734"/>
</dbReference>
<accession>A0A914Q8D0</accession>
<feature type="region of interest" description="Disordered" evidence="1">
    <location>
        <begin position="1"/>
        <end position="158"/>
    </location>
</feature>
<feature type="compositionally biased region" description="Low complexity" evidence="1">
    <location>
        <begin position="38"/>
        <end position="49"/>
    </location>
</feature>
<organism evidence="2 3">
    <name type="scientific">Panagrolaimus davidi</name>
    <dbReference type="NCBI Taxonomy" id="227884"/>
    <lineage>
        <taxon>Eukaryota</taxon>
        <taxon>Metazoa</taxon>
        <taxon>Ecdysozoa</taxon>
        <taxon>Nematoda</taxon>
        <taxon>Chromadorea</taxon>
        <taxon>Rhabditida</taxon>
        <taxon>Tylenchina</taxon>
        <taxon>Panagrolaimomorpha</taxon>
        <taxon>Panagrolaimoidea</taxon>
        <taxon>Panagrolaimidae</taxon>
        <taxon>Panagrolaimus</taxon>
    </lineage>
</organism>